<name>A0A2V0NT50_9CHLO</name>
<keyword evidence="4" id="KW-1185">Reference proteome</keyword>
<feature type="region of interest" description="Disordered" evidence="1">
    <location>
        <begin position="21"/>
        <end position="74"/>
    </location>
</feature>
<dbReference type="InParanoid" id="A0A2V0NT50"/>
<feature type="compositionally biased region" description="Pro residues" evidence="1">
    <location>
        <begin position="46"/>
        <end position="58"/>
    </location>
</feature>
<evidence type="ECO:0000256" key="2">
    <source>
        <dbReference type="SAM" id="SignalP"/>
    </source>
</evidence>
<evidence type="ECO:0000313" key="4">
    <source>
        <dbReference type="Proteomes" id="UP000247498"/>
    </source>
</evidence>
<reference evidence="3 4" key="1">
    <citation type="journal article" date="2018" name="Sci. Rep.">
        <title>Raphidocelis subcapitata (=Pseudokirchneriella subcapitata) provides an insight into genome evolution and environmental adaptations in the Sphaeropleales.</title>
        <authorList>
            <person name="Suzuki S."/>
            <person name="Yamaguchi H."/>
            <person name="Nakajima N."/>
            <person name="Kawachi M."/>
        </authorList>
    </citation>
    <scope>NUCLEOTIDE SEQUENCE [LARGE SCALE GENOMIC DNA]</scope>
    <source>
        <strain evidence="3 4">NIES-35</strain>
    </source>
</reference>
<feature type="region of interest" description="Disordered" evidence="1">
    <location>
        <begin position="86"/>
        <end position="209"/>
    </location>
</feature>
<feature type="signal peptide" evidence="2">
    <location>
        <begin position="1"/>
        <end position="19"/>
    </location>
</feature>
<dbReference type="AlphaFoldDB" id="A0A2V0NT50"/>
<evidence type="ECO:0000313" key="3">
    <source>
        <dbReference type="EMBL" id="GBF90858.1"/>
    </source>
</evidence>
<evidence type="ECO:0000256" key="1">
    <source>
        <dbReference type="SAM" id="MobiDB-lite"/>
    </source>
</evidence>
<comment type="caution">
    <text evidence="3">The sequence shown here is derived from an EMBL/GenBank/DDBJ whole genome shotgun (WGS) entry which is preliminary data.</text>
</comment>
<dbReference type="EMBL" id="BDRX01000020">
    <property type="protein sequence ID" value="GBF90858.1"/>
    <property type="molecule type" value="Genomic_DNA"/>
</dbReference>
<protein>
    <submittedName>
        <fullName evidence="3">Uncharacterized protein</fullName>
    </submittedName>
</protein>
<proteinExistence type="predicted"/>
<sequence length="209" mass="20608">MARKTVAFAMLLLVGCAWAQNGPLPPMAGPPGGALPTAPPKGAAPKGPPGVGPAPKGGPLPVDEPEPDLAGGLLVTAPDGFLVSVGPEPRFENTIFDGRTAAQKKADGPPKPVPPPVKVTVENIPFNVVETPLGTPVPDASAPAPKGGAPKGAAPKGDAAAAPKGDAAPKAAAPKAGAKEAEADAAEEFKPDVEFVDAASAQDTSAIRR</sequence>
<dbReference type="Proteomes" id="UP000247498">
    <property type="component" value="Unassembled WGS sequence"/>
</dbReference>
<keyword evidence="2" id="KW-0732">Signal</keyword>
<accession>A0A2V0NT50</accession>
<feature type="compositionally biased region" description="Low complexity" evidence="1">
    <location>
        <begin position="34"/>
        <end position="45"/>
    </location>
</feature>
<organism evidence="3 4">
    <name type="scientific">Raphidocelis subcapitata</name>
    <dbReference type="NCBI Taxonomy" id="307507"/>
    <lineage>
        <taxon>Eukaryota</taxon>
        <taxon>Viridiplantae</taxon>
        <taxon>Chlorophyta</taxon>
        <taxon>core chlorophytes</taxon>
        <taxon>Chlorophyceae</taxon>
        <taxon>CS clade</taxon>
        <taxon>Sphaeropleales</taxon>
        <taxon>Selenastraceae</taxon>
        <taxon>Raphidocelis</taxon>
    </lineage>
</organism>
<gene>
    <name evidence="3" type="ORF">Rsub_03712</name>
</gene>
<feature type="compositionally biased region" description="Low complexity" evidence="1">
    <location>
        <begin position="138"/>
        <end position="176"/>
    </location>
</feature>
<feature type="chain" id="PRO_5015949614" evidence="2">
    <location>
        <begin position="20"/>
        <end position="209"/>
    </location>
</feature>
<dbReference type="PROSITE" id="PS51257">
    <property type="entry name" value="PROKAR_LIPOPROTEIN"/>
    <property type="match status" value="1"/>
</dbReference>
<feature type="compositionally biased region" description="Basic and acidic residues" evidence="1">
    <location>
        <begin position="177"/>
        <end position="193"/>
    </location>
</feature>